<dbReference type="InterPro" id="IPR013595">
    <property type="entry name" value="Pept_S33_TAP-like_C"/>
</dbReference>
<dbReference type="GeneID" id="25415652"/>
<dbReference type="PANTHER" id="PTHR43248:SF25">
    <property type="entry name" value="AB HYDROLASE-1 DOMAIN-CONTAINING PROTEIN-RELATED"/>
    <property type="match status" value="1"/>
</dbReference>
<dbReference type="STRING" id="1043004.A0A074WF08"/>
<proteinExistence type="inferred from homology"/>
<dbReference type="InterPro" id="IPR029058">
    <property type="entry name" value="AB_hydrolase_fold"/>
</dbReference>
<reference evidence="6 7" key="1">
    <citation type="journal article" date="2014" name="BMC Genomics">
        <title>Genome sequencing of four Aureobasidium pullulans varieties: biotechnological potential, stress tolerance, and description of new species.</title>
        <authorList>
            <person name="Gostin Ar C."/>
            <person name="Ohm R.A."/>
            <person name="Kogej T."/>
            <person name="Sonjak S."/>
            <person name="Turk M."/>
            <person name="Zajc J."/>
            <person name="Zalar P."/>
            <person name="Grube M."/>
            <person name="Sun H."/>
            <person name="Han J."/>
            <person name="Sharma A."/>
            <person name="Chiniquy J."/>
            <person name="Ngan C.Y."/>
            <person name="Lipzen A."/>
            <person name="Barry K."/>
            <person name="Grigoriev I.V."/>
            <person name="Gunde-Cimerman N."/>
        </authorList>
    </citation>
    <scope>NUCLEOTIDE SEQUENCE [LARGE SCALE GENOMIC DNA]</scope>
    <source>
        <strain evidence="6 7">CBS 147.97</strain>
    </source>
</reference>
<comment type="similarity">
    <text evidence="1">Belongs to the peptidase S33 family.</text>
</comment>
<evidence type="ECO:0000313" key="7">
    <source>
        <dbReference type="Proteomes" id="UP000027730"/>
    </source>
</evidence>
<dbReference type="Pfam" id="PF00561">
    <property type="entry name" value="Abhydrolase_1"/>
    <property type="match status" value="1"/>
</dbReference>
<dbReference type="RefSeq" id="XP_013424415.1">
    <property type="nucleotide sequence ID" value="XM_013568961.1"/>
</dbReference>
<evidence type="ECO:0000256" key="2">
    <source>
        <dbReference type="ARBA" id="ARBA00022801"/>
    </source>
</evidence>
<dbReference type="Gene3D" id="3.40.50.1820">
    <property type="entry name" value="alpha/beta hydrolase"/>
    <property type="match status" value="1"/>
</dbReference>
<dbReference type="InterPro" id="IPR000073">
    <property type="entry name" value="AB_hydrolase_1"/>
</dbReference>
<dbReference type="GO" id="GO:0016787">
    <property type="term" value="F:hydrolase activity"/>
    <property type="evidence" value="ECO:0007669"/>
    <property type="project" value="UniProtKB-KW"/>
</dbReference>
<dbReference type="EMBL" id="KL584718">
    <property type="protein sequence ID" value="KEQ70114.1"/>
    <property type="molecule type" value="Genomic_DNA"/>
</dbReference>
<feature type="signal peptide" evidence="3">
    <location>
        <begin position="1"/>
        <end position="20"/>
    </location>
</feature>
<evidence type="ECO:0000256" key="1">
    <source>
        <dbReference type="ARBA" id="ARBA00010088"/>
    </source>
</evidence>
<accession>A0A074WF08</accession>
<keyword evidence="3" id="KW-0732">Signal</keyword>
<organism evidence="6 7">
    <name type="scientific">Aureobasidium namibiae CBS 147.97</name>
    <dbReference type="NCBI Taxonomy" id="1043004"/>
    <lineage>
        <taxon>Eukaryota</taxon>
        <taxon>Fungi</taxon>
        <taxon>Dikarya</taxon>
        <taxon>Ascomycota</taxon>
        <taxon>Pezizomycotina</taxon>
        <taxon>Dothideomycetes</taxon>
        <taxon>Dothideomycetidae</taxon>
        <taxon>Dothideales</taxon>
        <taxon>Saccotheciaceae</taxon>
        <taxon>Aureobasidium</taxon>
    </lineage>
</organism>
<evidence type="ECO:0000259" key="5">
    <source>
        <dbReference type="Pfam" id="PF08386"/>
    </source>
</evidence>
<evidence type="ECO:0000256" key="3">
    <source>
        <dbReference type="SAM" id="SignalP"/>
    </source>
</evidence>
<gene>
    <name evidence="6" type="ORF">M436DRAFT_75442</name>
</gene>
<name>A0A074WF08_9PEZI</name>
<dbReference type="Pfam" id="PF08386">
    <property type="entry name" value="Abhydrolase_4"/>
    <property type="match status" value="1"/>
</dbReference>
<dbReference type="InterPro" id="IPR051601">
    <property type="entry name" value="Serine_prot/Carboxylest_S33"/>
</dbReference>
<evidence type="ECO:0000313" key="6">
    <source>
        <dbReference type="EMBL" id="KEQ70114.1"/>
    </source>
</evidence>
<dbReference type="HOGENOM" id="CLU_013364_5_2_1"/>
<dbReference type="PANTHER" id="PTHR43248">
    <property type="entry name" value="2-SUCCINYL-6-HYDROXY-2,4-CYCLOHEXADIENE-1-CARBOXYLATE SYNTHASE"/>
    <property type="match status" value="1"/>
</dbReference>
<feature type="chain" id="PRO_5001701453" evidence="3">
    <location>
        <begin position="21"/>
        <end position="627"/>
    </location>
</feature>
<dbReference type="OrthoDB" id="425534at2759"/>
<keyword evidence="2" id="KW-0378">Hydrolase</keyword>
<feature type="domain" description="AB hydrolase-1" evidence="4">
    <location>
        <begin position="107"/>
        <end position="301"/>
    </location>
</feature>
<protein>
    <submittedName>
        <fullName evidence="6">Proteinase</fullName>
    </submittedName>
</protein>
<evidence type="ECO:0000259" key="4">
    <source>
        <dbReference type="Pfam" id="PF00561"/>
    </source>
</evidence>
<dbReference type="AlphaFoldDB" id="A0A074WF08"/>
<sequence>MLPDKASAFLLASVPLLANANLLQPIGYIPSDAQIRLSPPKSLFSWQDTPANESLVYHECFGAFHCAKLQVPLDWNAEEGTDNRTVEIALIKVPATVPVTDSRYGGAVVLNPGGPGGSGVNLVLKEGKHTQTIVSAGPDADNDTARYFDIISFDPRGVNNTRPNLQCFPDFIERLAFEKEMLAYGAPGSSNTAFTNLWTLVRTLADSCSKKAIESGIGEHMSTTTVARDIVEIFERHGQWREQEAKRLTNSKSVKDLPNHVKYRPGEEMIQYWGFSYGTVLGATLADMYPDLVKRVILDGVVDSFDYYEGGWTTNLQDTDMEIAKFAEYCWMGGPDNCALYDKDGPAFIAQRFSEITQKLMHSPIGVPGTDEYGADLATYTDLKMQFWSTAYRPLRKFHALAETMAQLEKGNGTALVQARRGMSSQLKLGLPEQCAKDGPYSDACNPLYDGESSSLISAAVLCSDAKSQIDMTKEEFWDYVQDLMKQSKMMGDVWTTIRMHCTQWHARPKWPYTGHLNATTHHPILFIGNTVDNVTPIRNAHKMSEGFHGSVVLHQDTEGHCSSSGVSFCTARAIRTYFQTGELPKKGTVCSPERLPLDGYSEEDEPALPEGETDKALWEAMVGVNK</sequence>
<dbReference type="Proteomes" id="UP000027730">
    <property type="component" value="Unassembled WGS sequence"/>
</dbReference>
<dbReference type="SUPFAM" id="SSF53474">
    <property type="entry name" value="alpha/beta-Hydrolases"/>
    <property type="match status" value="1"/>
</dbReference>
<keyword evidence="7" id="KW-1185">Reference proteome</keyword>
<feature type="domain" description="Peptidase S33 tripeptidyl aminopeptidase-like C-terminal" evidence="5">
    <location>
        <begin position="489"/>
        <end position="591"/>
    </location>
</feature>